<dbReference type="AlphaFoldDB" id="A0A2J6RCN1"/>
<dbReference type="Proteomes" id="UP000235786">
    <property type="component" value="Unassembled WGS sequence"/>
</dbReference>
<protein>
    <submittedName>
        <fullName evidence="1">Uncharacterized protein</fullName>
    </submittedName>
</protein>
<evidence type="ECO:0000313" key="2">
    <source>
        <dbReference type="Proteomes" id="UP000235786"/>
    </source>
</evidence>
<reference evidence="1 2" key="1">
    <citation type="submission" date="2016-04" db="EMBL/GenBank/DDBJ databases">
        <title>A degradative enzymes factory behind the ericoid mycorrhizal symbiosis.</title>
        <authorList>
            <consortium name="DOE Joint Genome Institute"/>
            <person name="Martino E."/>
            <person name="Morin E."/>
            <person name="Grelet G."/>
            <person name="Kuo A."/>
            <person name="Kohler A."/>
            <person name="Daghino S."/>
            <person name="Barry K."/>
            <person name="Choi C."/>
            <person name="Cichocki N."/>
            <person name="Clum A."/>
            <person name="Copeland A."/>
            <person name="Hainaut M."/>
            <person name="Haridas S."/>
            <person name="Labutti K."/>
            <person name="Lindquist E."/>
            <person name="Lipzen A."/>
            <person name="Khouja H.-R."/>
            <person name="Murat C."/>
            <person name="Ohm R."/>
            <person name="Olson A."/>
            <person name="Spatafora J."/>
            <person name="Veneault-Fourrey C."/>
            <person name="Henrissat B."/>
            <person name="Grigoriev I."/>
            <person name="Martin F."/>
            <person name="Perotto S."/>
        </authorList>
    </citation>
    <scope>NUCLEOTIDE SEQUENCE [LARGE SCALE GENOMIC DNA]</scope>
    <source>
        <strain evidence="1 2">F</strain>
    </source>
</reference>
<keyword evidence="2" id="KW-1185">Reference proteome</keyword>
<sequence>MQAPTRNSVVERCFAGCFFSTTVNHTSSFSRDSVQTRPLTRKRSNLTEPFSPPWAPLGLSLPLSFPGPPKVEKIAYVTLYSLHRLEPNRFLEATNSIMAPRDELPSMWLPSISWLHRLCRPQILSPRAILRELFPGFSACLQESSVTVLPTGSLADARHSIPHSYTLFLRDIPSTLPCIRTVSGALEIKLRSS</sequence>
<organism evidence="1 2">
    <name type="scientific">Hyaloscypha variabilis (strain UAMH 11265 / GT02V1 / F)</name>
    <name type="common">Meliniomyces variabilis</name>
    <dbReference type="NCBI Taxonomy" id="1149755"/>
    <lineage>
        <taxon>Eukaryota</taxon>
        <taxon>Fungi</taxon>
        <taxon>Dikarya</taxon>
        <taxon>Ascomycota</taxon>
        <taxon>Pezizomycotina</taxon>
        <taxon>Leotiomycetes</taxon>
        <taxon>Helotiales</taxon>
        <taxon>Hyaloscyphaceae</taxon>
        <taxon>Hyaloscypha</taxon>
        <taxon>Hyaloscypha variabilis</taxon>
    </lineage>
</organism>
<gene>
    <name evidence="1" type="ORF">L207DRAFT_105056</name>
</gene>
<proteinExistence type="predicted"/>
<accession>A0A2J6RCN1</accession>
<dbReference type="EMBL" id="KZ613951">
    <property type="protein sequence ID" value="PMD36270.1"/>
    <property type="molecule type" value="Genomic_DNA"/>
</dbReference>
<evidence type="ECO:0000313" key="1">
    <source>
        <dbReference type="EMBL" id="PMD36270.1"/>
    </source>
</evidence>
<name>A0A2J6RCN1_HYAVF</name>